<dbReference type="Proteomes" id="UP000250245">
    <property type="component" value="Unassembled WGS sequence"/>
</dbReference>
<evidence type="ECO:0000313" key="4">
    <source>
        <dbReference type="EMBL" id="SQB63557.1"/>
    </source>
</evidence>
<organism evidence="4 5">
    <name type="scientific">Mobiluncus curtisii</name>
    <dbReference type="NCBI Taxonomy" id="2051"/>
    <lineage>
        <taxon>Bacteria</taxon>
        <taxon>Bacillati</taxon>
        <taxon>Actinomycetota</taxon>
        <taxon>Actinomycetes</taxon>
        <taxon>Actinomycetales</taxon>
        <taxon>Actinomycetaceae</taxon>
        <taxon>Mobiluncus</taxon>
    </lineage>
</organism>
<dbReference type="InterPro" id="IPR016163">
    <property type="entry name" value="Ald_DH_C"/>
</dbReference>
<dbReference type="PANTHER" id="PTHR11699">
    <property type="entry name" value="ALDEHYDE DEHYDROGENASE-RELATED"/>
    <property type="match status" value="1"/>
</dbReference>
<dbReference type="InterPro" id="IPR016162">
    <property type="entry name" value="Ald_DH_N"/>
</dbReference>
<name>A0A2X2YIZ5_9ACTO</name>
<keyword evidence="2" id="KW-1133">Transmembrane helix</keyword>
<reference evidence="4 5" key="1">
    <citation type="submission" date="2018-06" db="EMBL/GenBank/DDBJ databases">
        <authorList>
            <consortium name="Pathogen Informatics"/>
            <person name="Doyle S."/>
        </authorList>
    </citation>
    <scope>NUCLEOTIDE SEQUENCE [LARGE SCALE GENOMIC DNA]</scope>
    <source>
        <strain evidence="4 5">NCTC11820</strain>
    </source>
</reference>
<dbReference type="SUPFAM" id="SSF53720">
    <property type="entry name" value="ALDH-like"/>
    <property type="match status" value="1"/>
</dbReference>
<keyword evidence="1 4" id="KW-0560">Oxidoreductase</keyword>
<dbReference type="GO" id="GO:0036243">
    <property type="term" value="F:succinate-semialdehyde dehydrogenase (NADP+) activity"/>
    <property type="evidence" value="ECO:0007669"/>
    <property type="project" value="UniProtKB-EC"/>
</dbReference>
<dbReference type="EC" id="1.2.1.79" evidence="4"/>
<accession>A0A2X2YIZ5</accession>
<evidence type="ECO:0000256" key="2">
    <source>
        <dbReference type="SAM" id="Phobius"/>
    </source>
</evidence>
<gene>
    <name evidence="4" type="primary">gabD2_1</name>
    <name evidence="4" type="ORF">NCTC11820_00339</name>
</gene>
<evidence type="ECO:0000313" key="5">
    <source>
        <dbReference type="Proteomes" id="UP000250245"/>
    </source>
</evidence>
<keyword evidence="2" id="KW-0472">Membrane</keyword>
<dbReference type="Pfam" id="PF00171">
    <property type="entry name" value="Aldedh"/>
    <property type="match status" value="1"/>
</dbReference>
<keyword evidence="2" id="KW-0812">Transmembrane</keyword>
<dbReference type="Gene3D" id="3.40.605.10">
    <property type="entry name" value="Aldehyde Dehydrogenase, Chain A, domain 1"/>
    <property type="match status" value="1"/>
</dbReference>
<dbReference type="AlphaFoldDB" id="A0A2X2YIZ5"/>
<feature type="transmembrane region" description="Helical" evidence="2">
    <location>
        <begin position="501"/>
        <end position="525"/>
    </location>
</feature>
<proteinExistence type="predicted"/>
<dbReference type="InterPro" id="IPR016161">
    <property type="entry name" value="Ald_DH/histidinol_DH"/>
</dbReference>
<protein>
    <submittedName>
        <fullName evidence="4">Succinate-semialdehyde dehydrogenase [NADP(+)] 2</fullName>
        <ecNumber evidence="4">1.2.1.79</ecNumber>
    </submittedName>
</protein>
<dbReference type="InterPro" id="IPR015590">
    <property type="entry name" value="Aldehyde_DH_dom"/>
</dbReference>
<dbReference type="Gene3D" id="3.40.309.10">
    <property type="entry name" value="Aldehyde Dehydrogenase, Chain A, domain 2"/>
    <property type="match status" value="1"/>
</dbReference>
<evidence type="ECO:0000259" key="3">
    <source>
        <dbReference type="Pfam" id="PF00171"/>
    </source>
</evidence>
<sequence length="540" mass="60009">MRSGVLDDRFFATLAEFLSWMHGPRKDVVDVESGRLLTRVATASPEDAQESLMTVQAAQVVWTEMGSFGRAKVLARFSQLVWKFQNEMVALSQMLSGKSLIDSHEEFLDVLSTARNIKYSSRRLGKRRAGRGVLPGSRWRVYQRPLGTVGIFTSPEWPLSSVNDVLQAIAAGNAVVNFVTPQAALGAVLMHAMLVDAGMPYGLWKIIPDTTSKAGRSVIPGLDMVSVLGSEKLGRRISRVCQEYKVPFKGFLQVHNVGVISEDCRFDHAVRAMARAGFQFAGQSVNGAEIIWVQESIFDYFKLALKDFVSDQVTIGSLDSADTTMGPMLTPQRIQRMQELVDDAVQRGAELVLGGYAVPELGPSFFEPTILSRVPQDAALFESEVHGPIIYLQPFQDLAEVSRYLGTSRHSYCTYLFTESESTMRDFVHAVDGAAVVINDSYMSLYSTWNAPIQGIKNTGSGIRHGAESILQYSRVQSVTRQEGHPWISNDLQPGNRMERWSFFSSRAAVIASILFTDTAIAYAWRNMWHHIKNRIHGPV</sequence>
<feature type="domain" description="Aldehyde dehydrogenase" evidence="3">
    <location>
        <begin position="26"/>
        <end position="479"/>
    </location>
</feature>
<dbReference type="EMBL" id="UASJ01000001">
    <property type="protein sequence ID" value="SQB63557.1"/>
    <property type="molecule type" value="Genomic_DNA"/>
</dbReference>
<evidence type="ECO:0000256" key="1">
    <source>
        <dbReference type="ARBA" id="ARBA00023002"/>
    </source>
</evidence>